<evidence type="ECO:0000256" key="3">
    <source>
        <dbReference type="ARBA" id="ARBA00022729"/>
    </source>
</evidence>
<accession>A0ABT8NF01</accession>
<dbReference type="RefSeq" id="WP_301857002.1">
    <property type="nucleotide sequence ID" value="NZ_JAUJWU010000003.1"/>
</dbReference>
<evidence type="ECO:0000313" key="6">
    <source>
        <dbReference type="Proteomes" id="UP001172142"/>
    </source>
</evidence>
<dbReference type="PROSITE" id="PS51257">
    <property type="entry name" value="PROKAR_LIPOPROTEIN"/>
    <property type="match status" value="1"/>
</dbReference>
<evidence type="ECO:0000256" key="2">
    <source>
        <dbReference type="ARBA" id="ARBA00022448"/>
    </source>
</evidence>
<proteinExistence type="inferred from homology"/>
<reference evidence="5 6" key="1">
    <citation type="submission" date="2023-07" db="EMBL/GenBank/DDBJ databases">
        <title>Novel species in genus Planococcus.</title>
        <authorList>
            <person name="Ning S."/>
        </authorList>
    </citation>
    <scope>NUCLEOTIDE SEQUENCE [LARGE SCALE GENOMIC DNA]</scope>
    <source>
        <strain evidence="5 6">N017</strain>
    </source>
</reference>
<feature type="chain" id="PRO_5046430978" evidence="4">
    <location>
        <begin position="22"/>
        <end position="420"/>
    </location>
</feature>
<evidence type="ECO:0000256" key="1">
    <source>
        <dbReference type="ARBA" id="ARBA00008520"/>
    </source>
</evidence>
<name>A0ABT8NF01_9BACL</name>
<protein>
    <submittedName>
        <fullName evidence="5">Extracellular solute-binding protein</fullName>
    </submittedName>
</protein>
<dbReference type="InterPro" id="IPR006059">
    <property type="entry name" value="SBP"/>
</dbReference>
<keyword evidence="3 4" id="KW-0732">Signal</keyword>
<organism evidence="5 6">
    <name type="scientific">Planococcus shenhongbingii</name>
    <dbReference type="NCBI Taxonomy" id="3058398"/>
    <lineage>
        <taxon>Bacteria</taxon>
        <taxon>Bacillati</taxon>
        <taxon>Bacillota</taxon>
        <taxon>Bacilli</taxon>
        <taxon>Bacillales</taxon>
        <taxon>Caryophanaceae</taxon>
        <taxon>Planococcus</taxon>
    </lineage>
</organism>
<dbReference type="EMBL" id="JAUJWU010000003">
    <property type="protein sequence ID" value="MDN7246475.1"/>
    <property type="molecule type" value="Genomic_DNA"/>
</dbReference>
<dbReference type="Proteomes" id="UP001172142">
    <property type="component" value="Unassembled WGS sequence"/>
</dbReference>
<comment type="similarity">
    <text evidence="1">Belongs to the bacterial solute-binding protein 1 family.</text>
</comment>
<dbReference type="Pfam" id="PF13416">
    <property type="entry name" value="SBP_bac_8"/>
    <property type="match status" value="1"/>
</dbReference>
<feature type="signal peptide" evidence="4">
    <location>
        <begin position="1"/>
        <end position="21"/>
    </location>
</feature>
<dbReference type="PANTHER" id="PTHR30061:SF50">
    <property type="entry name" value="MALTOSE_MALTODEXTRIN-BINDING PERIPLASMIC PROTEIN"/>
    <property type="match status" value="1"/>
</dbReference>
<keyword evidence="6" id="KW-1185">Reference proteome</keyword>
<evidence type="ECO:0000256" key="4">
    <source>
        <dbReference type="SAM" id="SignalP"/>
    </source>
</evidence>
<dbReference type="PANTHER" id="PTHR30061">
    <property type="entry name" value="MALTOSE-BINDING PERIPLASMIC PROTEIN"/>
    <property type="match status" value="1"/>
</dbReference>
<keyword evidence="2" id="KW-0813">Transport</keyword>
<gene>
    <name evidence="5" type="ORF">QWY13_13340</name>
</gene>
<comment type="caution">
    <text evidence="5">The sequence shown here is derived from an EMBL/GenBank/DDBJ whole genome shotgun (WGS) entry which is preliminary data.</text>
</comment>
<evidence type="ECO:0000313" key="5">
    <source>
        <dbReference type="EMBL" id="MDN7246475.1"/>
    </source>
</evidence>
<dbReference type="SUPFAM" id="SSF53850">
    <property type="entry name" value="Periplasmic binding protein-like II"/>
    <property type="match status" value="1"/>
</dbReference>
<sequence>MRFQKSIWSALVLAFVLLILAACSGGGEEGSEGSGGDTGGSGESEGQKITVFNRKVEISDQLAAMAKEYTEETGVEVEVLGTTGDDYLQQLQIRLNSNQGPSIFTLQNETEAEQLKSYAYDLSKEEYVQHIAPNMELKVDDKTVGVPYGVEGFGIVYNKDLVKPEDIADYESFVSTLEKFKGQGINGFGLAQDAYFLIGHMSNYPFALQEDHFDFIDRLNAGEVTMAETPEFQEFGKFMEAIKANTPNPLSITYDQEIGDFASGKTAMIHQGNWAFGMLSEFDFDFEVGMMPFPLMGNDKLAVGVGNNWVINSQKEEAEIQAANDFLNWMATSKTGHRYIVEEFGFVPALTNIEAGELDPLSKAVLDASNSGETIPWAINYYPANIVPNDLTPLAQQFFSEDMTGEEFIAGMDEAWKGAQ</sequence>
<dbReference type="Gene3D" id="3.40.190.10">
    <property type="entry name" value="Periplasmic binding protein-like II"/>
    <property type="match status" value="2"/>
</dbReference>